<sequence>MKFLALVALFAVAAAKHALFDPDLNEHWSNFKRVFGKSYNGKEEVARRLVWEQRVIDVIRHNLQFDMGMHSYRKGINEFSDMEHHEFVRTFNGYRRQLGKPNNGSSWVPPSNIQLPDSVDWRNQGLVTGVKNQQQCGSCWAFSTTGSLEGQHKKKTGQLVSLSEQNLVDCSGSEGNQGCNGGLMDQAFEYIKKNNGIDTEDSYPYTAQDGNCNFKPDSVGATVTGYVDIPSGDEDALKQAVATIGPVSVAIDASHDSFQSYQDGVYDEPECSSDALDHGVLIVGYGTEDGSDYWLVKNSWGPSWGSKGYIKMARNKNNQCGIATEASYPLV</sequence>
<evidence type="ECO:0000256" key="4">
    <source>
        <dbReference type="ARBA" id="ARBA00022807"/>
    </source>
</evidence>
<reference evidence="10 11" key="1">
    <citation type="submission" date="2024-04" db="EMBL/GenBank/DDBJ databases">
        <authorList>
            <person name="Rising A."/>
            <person name="Reimegard J."/>
            <person name="Sonavane S."/>
            <person name="Akerstrom W."/>
            <person name="Nylinder S."/>
            <person name="Hedman E."/>
            <person name="Kallberg Y."/>
        </authorList>
    </citation>
    <scope>NUCLEOTIDE SEQUENCE [LARGE SCALE GENOMIC DNA]</scope>
</reference>
<feature type="domain" description="Peptidase C1A papain C-terminal" evidence="8">
    <location>
        <begin position="115"/>
        <end position="330"/>
    </location>
</feature>
<proteinExistence type="inferred from homology"/>
<dbReference type="InterPro" id="IPR025660">
    <property type="entry name" value="Pept_his_AS"/>
</dbReference>
<comment type="caution">
    <text evidence="10">The sequence shown here is derived from an EMBL/GenBank/DDBJ whole genome shotgun (WGS) entry which is preliminary data.</text>
</comment>
<evidence type="ECO:0000256" key="6">
    <source>
        <dbReference type="ARBA" id="ARBA00023157"/>
    </source>
</evidence>
<dbReference type="SMART" id="SM00645">
    <property type="entry name" value="Pept_C1"/>
    <property type="match status" value="1"/>
</dbReference>
<dbReference type="PRINTS" id="PR00705">
    <property type="entry name" value="PAPAIN"/>
</dbReference>
<dbReference type="FunFam" id="3.90.70.10:FF:000006">
    <property type="entry name" value="Cathepsin S"/>
    <property type="match status" value="1"/>
</dbReference>
<evidence type="ECO:0000256" key="5">
    <source>
        <dbReference type="ARBA" id="ARBA00023145"/>
    </source>
</evidence>
<dbReference type="InterPro" id="IPR000668">
    <property type="entry name" value="Peptidase_C1A_C"/>
</dbReference>
<dbReference type="PROSITE" id="PS00639">
    <property type="entry name" value="THIOL_PROTEASE_HIS"/>
    <property type="match status" value="1"/>
</dbReference>
<dbReference type="InterPro" id="IPR038765">
    <property type="entry name" value="Papain-like_cys_pep_sf"/>
</dbReference>
<name>A0AAV1ZKR6_9ARAC</name>
<evidence type="ECO:0000259" key="9">
    <source>
        <dbReference type="SMART" id="SM00848"/>
    </source>
</evidence>
<keyword evidence="3" id="KW-0378">Hydrolase</keyword>
<keyword evidence="5" id="KW-0865">Zymogen</keyword>
<dbReference type="GO" id="GO:0008234">
    <property type="term" value="F:cysteine-type peptidase activity"/>
    <property type="evidence" value="ECO:0007669"/>
    <property type="project" value="UniProtKB-KW"/>
</dbReference>
<evidence type="ECO:0000259" key="8">
    <source>
        <dbReference type="SMART" id="SM00645"/>
    </source>
</evidence>
<dbReference type="SMART" id="SM00848">
    <property type="entry name" value="Inhibitor_I29"/>
    <property type="match status" value="1"/>
</dbReference>
<comment type="similarity">
    <text evidence="1">Belongs to the peptidase C1 family.</text>
</comment>
<evidence type="ECO:0000256" key="7">
    <source>
        <dbReference type="SAM" id="SignalP"/>
    </source>
</evidence>
<feature type="domain" description="Cathepsin propeptide inhibitor" evidence="9">
    <location>
        <begin position="28"/>
        <end position="87"/>
    </location>
</feature>
<feature type="chain" id="PRO_5043550516" description="Cathepsin L" evidence="7">
    <location>
        <begin position="16"/>
        <end position="331"/>
    </location>
</feature>
<dbReference type="Pfam" id="PF00112">
    <property type="entry name" value="Peptidase_C1"/>
    <property type="match status" value="1"/>
</dbReference>
<gene>
    <name evidence="10" type="ORF">LARSCL_LOCUS6253</name>
</gene>
<evidence type="ECO:0008006" key="12">
    <source>
        <dbReference type="Google" id="ProtNLM"/>
    </source>
</evidence>
<organism evidence="10 11">
    <name type="scientific">Larinioides sclopetarius</name>
    <dbReference type="NCBI Taxonomy" id="280406"/>
    <lineage>
        <taxon>Eukaryota</taxon>
        <taxon>Metazoa</taxon>
        <taxon>Ecdysozoa</taxon>
        <taxon>Arthropoda</taxon>
        <taxon>Chelicerata</taxon>
        <taxon>Arachnida</taxon>
        <taxon>Araneae</taxon>
        <taxon>Araneomorphae</taxon>
        <taxon>Entelegynae</taxon>
        <taxon>Araneoidea</taxon>
        <taxon>Araneidae</taxon>
        <taxon>Larinioides</taxon>
    </lineage>
</organism>
<evidence type="ECO:0000256" key="2">
    <source>
        <dbReference type="ARBA" id="ARBA00022670"/>
    </source>
</evidence>
<keyword evidence="4" id="KW-0788">Thiol protease</keyword>
<dbReference type="InterPro" id="IPR039417">
    <property type="entry name" value="Peptidase_C1A_papain-like"/>
</dbReference>
<keyword evidence="7" id="KW-0732">Signal</keyword>
<dbReference type="PROSITE" id="PS00640">
    <property type="entry name" value="THIOL_PROTEASE_ASN"/>
    <property type="match status" value="1"/>
</dbReference>
<dbReference type="GO" id="GO:0006508">
    <property type="term" value="P:proteolysis"/>
    <property type="evidence" value="ECO:0007669"/>
    <property type="project" value="UniProtKB-KW"/>
</dbReference>
<dbReference type="AlphaFoldDB" id="A0AAV1ZKR6"/>
<dbReference type="InterPro" id="IPR000169">
    <property type="entry name" value="Pept_cys_AS"/>
</dbReference>
<dbReference type="InterPro" id="IPR013128">
    <property type="entry name" value="Peptidase_C1A"/>
</dbReference>
<protein>
    <recommendedName>
        <fullName evidence="12">Cathepsin L</fullName>
    </recommendedName>
</protein>
<dbReference type="Gene3D" id="3.90.70.10">
    <property type="entry name" value="Cysteine proteinases"/>
    <property type="match status" value="1"/>
</dbReference>
<accession>A0AAV1ZKR6</accession>
<dbReference type="InterPro" id="IPR025661">
    <property type="entry name" value="Pept_asp_AS"/>
</dbReference>
<feature type="signal peptide" evidence="7">
    <location>
        <begin position="1"/>
        <end position="15"/>
    </location>
</feature>
<dbReference type="EMBL" id="CAXIEN010000059">
    <property type="protein sequence ID" value="CAL1272228.1"/>
    <property type="molecule type" value="Genomic_DNA"/>
</dbReference>
<dbReference type="PROSITE" id="PS00139">
    <property type="entry name" value="THIOL_PROTEASE_CYS"/>
    <property type="match status" value="1"/>
</dbReference>
<keyword evidence="6" id="KW-1015">Disulfide bond</keyword>
<keyword evidence="11" id="KW-1185">Reference proteome</keyword>
<evidence type="ECO:0000256" key="1">
    <source>
        <dbReference type="ARBA" id="ARBA00008455"/>
    </source>
</evidence>
<keyword evidence="2" id="KW-0645">Protease</keyword>
<dbReference type="PANTHER" id="PTHR12411">
    <property type="entry name" value="CYSTEINE PROTEASE FAMILY C1-RELATED"/>
    <property type="match status" value="1"/>
</dbReference>
<dbReference type="SUPFAM" id="SSF54001">
    <property type="entry name" value="Cysteine proteinases"/>
    <property type="match status" value="1"/>
</dbReference>
<dbReference type="CDD" id="cd02248">
    <property type="entry name" value="Peptidase_C1A"/>
    <property type="match status" value="1"/>
</dbReference>
<dbReference type="InterPro" id="IPR013201">
    <property type="entry name" value="Prot_inhib_I29"/>
</dbReference>
<evidence type="ECO:0000256" key="3">
    <source>
        <dbReference type="ARBA" id="ARBA00022801"/>
    </source>
</evidence>
<evidence type="ECO:0000313" key="11">
    <source>
        <dbReference type="Proteomes" id="UP001497382"/>
    </source>
</evidence>
<dbReference type="Pfam" id="PF08246">
    <property type="entry name" value="Inhibitor_I29"/>
    <property type="match status" value="1"/>
</dbReference>
<evidence type="ECO:0000313" key="10">
    <source>
        <dbReference type="EMBL" id="CAL1272228.1"/>
    </source>
</evidence>
<dbReference type="Proteomes" id="UP001497382">
    <property type="component" value="Unassembled WGS sequence"/>
</dbReference>